<evidence type="ECO:0000313" key="3">
    <source>
        <dbReference type="Proteomes" id="UP000054408"/>
    </source>
</evidence>
<dbReference type="GO" id="GO:0031085">
    <property type="term" value="C:BLOC-3 complex"/>
    <property type="evidence" value="ECO:0007669"/>
    <property type="project" value="TreeGrafter"/>
</dbReference>
<feature type="compositionally biased region" description="Low complexity" evidence="1">
    <location>
        <begin position="199"/>
        <end position="214"/>
    </location>
</feature>
<feature type="compositionally biased region" description="Basic residues" evidence="1">
    <location>
        <begin position="89"/>
        <end position="129"/>
    </location>
</feature>
<feature type="compositionally biased region" description="Pro residues" evidence="1">
    <location>
        <begin position="130"/>
        <end position="142"/>
    </location>
</feature>
<dbReference type="Proteomes" id="UP000054408">
    <property type="component" value="Unassembled WGS sequence"/>
</dbReference>
<protein>
    <submittedName>
        <fullName evidence="2">Hermansky-Pudlak syndrome 1 protein</fullName>
    </submittedName>
</protein>
<feature type="compositionally biased region" description="Basic and acidic residues" evidence="1">
    <location>
        <begin position="365"/>
        <end position="378"/>
    </location>
</feature>
<dbReference type="GO" id="GO:0016192">
    <property type="term" value="P:vesicle-mediated transport"/>
    <property type="evidence" value="ECO:0007669"/>
    <property type="project" value="InterPro"/>
</dbReference>
<feature type="compositionally biased region" description="Basic residues" evidence="1">
    <location>
        <begin position="143"/>
        <end position="157"/>
    </location>
</feature>
<dbReference type="AlphaFoldDB" id="A0A0L0DN58"/>
<feature type="region of interest" description="Disordered" evidence="1">
    <location>
        <begin position="327"/>
        <end position="391"/>
    </location>
</feature>
<accession>A0A0L0DN58</accession>
<dbReference type="PANTHER" id="PTHR12761">
    <property type="entry name" value="HERMANSKY-PUDLAK SYNDROME PROTEIN 1"/>
    <property type="match status" value="1"/>
</dbReference>
<dbReference type="GeneID" id="25560930"/>
<dbReference type="RefSeq" id="XP_013761780.1">
    <property type="nucleotide sequence ID" value="XM_013906326.1"/>
</dbReference>
<feature type="compositionally biased region" description="Polar residues" evidence="1">
    <location>
        <begin position="48"/>
        <end position="66"/>
    </location>
</feature>
<feature type="compositionally biased region" description="Low complexity" evidence="1">
    <location>
        <begin position="254"/>
        <end position="272"/>
    </location>
</feature>
<feature type="region of interest" description="Disordered" evidence="1">
    <location>
        <begin position="1"/>
        <end position="285"/>
    </location>
</feature>
<dbReference type="STRING" id="461836.A0A0L0DN58"/>
<feature type="compositionally biased region" description="Acidic residues" evidence="1">
    <location>
        <begin position="350"/>
        <end position="364"/>
    </location>
</feature>
<feature type="compositionally biased region" description="Low complexity" evidence="1">
    <location>
        <begin position="67"/>
        <end position="87"/>
    </location>
</feature>
<reference evidence="2 3" key="1">
    <citation type="submission" date="2010-05" db="EMBL/GenBank/DDBJ databases">
        <title>The Genome Sequence of Thecamonas trahens ATCC 50062.</title>
        <authorList>
            <consortium name="The Broad Institute Genome Sequencing Platform"/>
            <person name="Russ C."/>
            <person name="Cuomo C."/>
            <person name="Shea T."/>
            <person name="Young S.K."/>
            <person name="Zeng Q."/>
            <person name="Koehrsen M."/>
            <person name="Haas B."/>
            <person name="Borodovsky M."/>
            <person name="Guigo R."/>
            <person name="Alvarado L."/>
            <person name="Berlin A."/>
            <person name="Bochicchio J."/>
            <person name="Borenstein D."/>
            <person name="Chapman S."/>
            <person name="Chen Z."/>
            <person name="Freedman E."/>
            <person name="Gellesch M."/>
            <person name="Goldberg J."/>
            <person name="Griggs A."/>
            <person name="Gujja S."/>
            <person name="Heilman E."/>
            <person name="Heiman D."/>
            <person name="Hepburn T."/>
            <person name="Howarth C."/>
            <person name="Jen D."/>
            <person name="Larson L."/>
            <person name="Mehta T."/>
            <person name="Park D."/>
            <person name="Pearson M."/>
            <person name="Roberts A."/>
            <person name="Saif S."/>
            <person name="Shenoy N."/>
            <person name="Sisk P."/>
            <person name="Stolte C."/>
            <person name="Sykes S."/>
            <person name="Thomson T."/>
            <person name="Walk T."/>
            <person name="White J."/>
            <person name="Yandava C."/>
            <person name="Burger G."/>
            <person name="Gray M.W."/>
            <person name="Holland P.W.H."/>
            <person name="King N."/>
            <person name="Lang F.B.F."/>
            <person name="Roger A.J."/>
            <person name="Ruiz-Trillo I."/>
            <person name="Lander E."/>
            <person name="Nusbaum C."/>
        </authorList>
    </citation>
    <scope>NUCLEOTIDE SEQUENCE [LARGE SCALE GENOMIC DNA]</scope>
    <source>
        <strain evidence="2 3">ATCC 50062</strain>
    </source>
</reference>
<sequence length="651" mass="70535">MLSSTFAPQSSRFWSPRSSASRSTTISVPAAAPPSPTPSMPRREPSTLSFLSAPSLWPSTHASGFLSSFRPTSRSSPSTFTRSSSPSHGRGRAHSAPHRRRQALSSHLARHRRRAIATTSRSRRPRPAPRPRPPAPPPPPTARRPRRRFRPRPRPALHPRPTPRPSPPPTTPSWPTMTTTTSPPQALSPRTRASRARRPAAAQARRACPFRARPMGMSTLTTSLARPPTKCSLPRMTRLRPRSPGQTLSSACQAPAPGSSTSSSPAVSRPSSPLKPTISASSVTTADEAYATPTAESLTTAARLDASIEVESALYRSAYDTMISAAGGERSGGVRPTQAAGTASAGGANGDDDDDDDDDDDEVFVDAKGKLTPRDARSRNTSFDELPPLDDAPPDSLLETVFLHVNGSLVPGRLYCALLAPNTSLVLVSERVAASEAEAEQAHAAYVRQLVQRQLETFVDFLVIKAQAHITMLSYLYYFPGMVHFMFVDRTHEQVTAPTIIPLHGRLAEPDSSTGPEPSGSVAFIKARVWDLARHAHEALAAGFTSLALYKDGLCYSYHLVAENGDGESLPISLPATPQGNALELNALKSVIAAQHPDVRHLRVYELYALYVGTLPLESIGQCNARLLSMIREDRSLRVLRTLEHYNVSWY</sequence>
<feature type="compositionally biased region" description="Low complexity" evidence="1">
    <location>
        <begin position="10"/>
        <end position="30"/>
    </location>
</feature>
<feature type="compositionally biased region" description="Pro residues" evidence="1">
    <location>
        <begin position="158"/>
        <end position="172"/>
    </location>
</feature>
<dbReference type="EMBL" id="GL349437">
    <property type="protein sequence ID" value="KNC53456.1"/>
    <property type="molecule type" value="Genomic_DNA"/>
</dbReference>
<dbReference type="OrthoDB" id="10255234at2759"/>
<keyword evidence="3" id="KW-1185">Reference proteome</keyword>
<organism evidence="2 3">
    <name type="scientific">Thecamonas trahens ATCC 50062</name>
    <dbReference type="NCBI Taxonomy" id="461836"/>
    <lineage>
        <taxon>Eukaryota</taxon>
        <taxon>Apusozoa</taxon>
        <taxon>Apusomonadida</taxon>
        <taxon>Apusomonadidae</taxon>
        <taxon>Thecamonas</taxon>
    </lineage>
</organism>
<proteinExistence type="predicted"/>
<dbReference type="GO" id="GO:0005085">
    <property type="term" value="F:guanyl-nucleotide exchange factor activity"/>
    <property type="evidence" value="ECO:0007669"/>
    <property type="project" value="TreeGrafter"/>
</dbReference>
<gene>
    <name evidence="2" type="ORF">AMSG_01169</name>
</gene>
<dbReference type="InterPro" id="IPR026053">
    <property type="entry name" value="HPS1"/>
</dbReference>
<evidence type="ECO:0000313" key="2">
    <source>
        <dbReference type="EMBL" id="KNC53456.1"/>
    </source>
</evidence>
<feature type="compositionally biased region" description="Low complexity" evidence="1">
    <location>
        <begin position="173"/>
        <end position="191"/>
    </location>
</feature>
<evidence type="ECO:0000256" key="1">
    <source>
        <dbReference type="SAM" id="MobiDB-lite"/>
    </source>
</evidence>
<dbReference type="PANTHER" id="PTHR12761:SF1">
    <property type="entry name" value="BLOC-3 COMPLEX MEMBER HPS1"/>
    <property type="match status" value="1"/>
</dbReference>
<name>A0A0L0DN58_THETB</name>